<organism evidence="2">
    <name type="scientific">uncultured Blastococcus sp</name>
    <dbReference type="NCBI Taxonomy" id="217144"/>
    <lineage>
        <taxon>Bacteria</taxon>
        <taxon>Bacillati</taxon>
        <taxon>Actinomycetota</taxon>
        <taxon>Actinomycetes</taxon>
        <taxon>Geodermatophilales</taxon>
        <taxon>Geodermatophilaceae</taxon>
        <taxon>Blastococcus</taxon>
        <taxon>environmental samples</taxon>
    </lineage>
</organism>
<feature type="compositionally biased region" description="Low complexity" evidence="1">
    <location>
        <begin position="73"/>
        <end position="82"/>
    </location>
</feature>
<dbReference type="AlphaFoldDB" id="A0A6J4HDX6"/>
<proteinExistence type="predicted"/>
<feature type="non-terminal residue" evidence="2">
    <location>
        <position position="1"/>
    </location>
</feature>
<evidence type="ECO:0000256" key="1">
    <source>
        <dbReference type="SAM" id="MobiDB-lite"/>
    </source>
</evidence>
<reference evidence="2" key="1">
    <citation type="submission" date="2020-02" db="EMBL/GenBank/DDBJ databases">
        <authorList>
            <person name="Meier V. D."/>
        </authorList>
    </citation>
    <scope>NUCLEOTIDE SEQUENCE</scope>
    <source>
        <strain evidence="2">AVDCRST_MAG57</strain>
    </source>
</reference>
<name>A0A6J4HDX6_9ACTN</name>
<feature type="region of interest" description="Disordered" evidence="1">
    <location>
        <begin position="1"/>
        <end position="106"/>
    </location>
</feature>
<dbReference type="EMBL" id="CADCTI010000052">
    <property type="protein sequence ID" value="CAA9220398.1"/>
    <property type="molecule type" value="Genomic_DNA"/>
</dbReference>
<accession>A0A6J4HDX6</accession>
<protein>
    <submittedName>
        <fullName evidence="2">Uncharacterized protein</fullName>
    </submittedName>
</protein>
<feature type="non-terminal residue" evidence="2">
    <location>
        <position position="106"/>
    </location>
</feature>
<feature type="compositionally biased region" description="Basic residues" evidence="1">
    <location>
        <begin position="1"/>
        <end position="17"/>
    </location>
</feature>
<gene>
    <name evidence="2" type="ORF">AVDCRST_MAG57-544</name>
</gene>
<sequence length="106" mass="11228">ARVRRRRRVPQHPRGQHVRGTGPDSGSRSHRCPGAGLLPGHPTFPGHGRLAPAPGRRGPAARGPDAGERHPTAAGARPVRGVVLRRRLRPADGLTGTPLPRTRGPV</sequence>
<feature type="compositionally biased region" description="Low complexity" evidence="1">
    <location>
        <begin position="45"/>
        <end position="64"/>
    </location>
</feature>
<evidence type="ECO:0000313" key="2">
    <source>
        <dbReference type="EMBL" id="CAA9220398.1"/>
    </source>
</evidence>